<accession>A0ABS1F380</accession>
<name>A0ABS1F380_9PROT</name>
<dbReference type="SUPFAM" id="SSF55729">
    <property type="entry name" value="Acyl-CoA N-acyltransferases (Nat)"/>
    <property type="match status" value="1"/>
</dbReference>
<sequence>MPVIRKIMPTELPQYRAHLLRLDRADRYARFTGTLSDEAVKRHCAAIDWGRTVLLGAFEDGLLRGAVELCGDRILWPEQAEFGISVESVLQGKGVGSTLVRRILTVARNRGIHQVHMMCLAENVRMRALARRFGGRLALDCGEITSLFELPPPNQFSIALEALEDGASAFNSILSGNAILSRLPAARHERLAA</sequence>
<keyword evidence="3" id="KW-1185">Reference proteome</keyword>
<dbReference type="Pfam" id="PF13302">
    <property type="entry name" value="Acetyltransf_3"/>
    <property type="match status" value="1"/>
</dbReference>
<evidence type="ECO:0000313" key="3">
    <source>
        <dbReference type="Proteomes" id="UP000652760"/>
    </source>
</evidence>
<dbReference type="PROSITE" id="PS51186">
    <property type="entry name" value="GNAT"/>
    <property type="match status" value="1"/>
</dbReference>
<dbReference type="EMBL" id="JAENHM010000030">
    <property type="protein sequence ID" value="MBK1837814.1"/>
    <property type="molecule type" value="Genomic_DNA"/>
</dbReference>
<organism evidence="2 3">
    <name type="scientific">Azospirillum endophyticum</name>
    <dbReference type="NCBI Taxonomy" id="2800326"/>
    <lineage>
        <taxon>Bacteria</taxon>
        <taxon>Pseudomonadati</taxon>
        <taxon>Pseudomonadota</taxon>
        <taxon>Alphaproteobacteria</taxon>
        <taxon>Rhodospirillales</taxon>
        <taxon>Azospirillaceae</taxon>
        <taxon>Azospirillum</taxon>
    </lineage>
</organism>
<evidence type="ECO:0000313" key="2">
    <source>
        <dbReference type="EMBL" id="MBK1837814.1"/>
    </source>
</evidence>
<protein>
    <submittedName>
        <fullName evidence="2">GNAT family N-acetyltransferase</fullName>
    </submittedName>
</protein>
<reference evidence="3" key="1">
    <citation type="submission" date="2021-01" db="EMBL/GenBank/DDBJ databases">
        <title>Genome public.</title>
        <authorList>
            <person name="Liu C."/>
            <person name="Sun Q."/>
        </authorList>
    </citation>
    <scope>NUCLEOTIDE SEQUENCE [LARGE SCALE GENOMIC DNA]</scope>
    <source>
        <strain evidence="3">YIM B02556</strain>
    </source>
</reference>
<dbReference type="Proteomes" id="UP000652760">
    <property type="component" value="Unassembled WGS sequence"/>
</dbReference>
<comment type="caution">
    <text evidence="2">The sequence shown here is derived from an EMBL/GenBank/DDBJ whole genome shotgun (WGS) entry which is preliminary data.</text>
</comment>
<dbReference type="InterPro" id="IPR016181">
    <property type="entry name" value="Acyl_CoA_acyltransferase"/>
</dbReference>
<dbReference type="RefSeq" id="WP_200192727.1">
    <property type="nucleotide sequence ID" value="NZ_JAENHM010000030.1"/>
</dbReference>
<dbReference type="Gene3D" id="3.40.630.30">
    <property type="match status" value="1"/>
</dbReference>
<proteinExistence type="predicted"/>
<feature type="domain" description="N-acetyltransferase" evidence="1">
    <location>
        <begin position="2"/>
        <end position="163"/>
    </location>
</feature>
<dbReference type="CDD" id="cd04301">
    <property type="entry name" value="NAT_SF"/>
    <property type="match status" value="1"/>
</dbReference>
<dbReference type="InterPro" id="IPR000182">
    <property type="entry name" value="GNAT_dom"/>
</dbReference>
<gene>
    <name evidence="2" type="ORF">JHL17_10350</name>
</gene>
<evidence type="ECO:0000259" key="1">
    <source>
        <dbReference type="PROSITE" id="PS51186"/>
    </source>
</evidence>